<keyword evidence="1" id="KW-1133">Transmembrane helix</keyword>
<proteinExistence type="predicted"/>
<feature type="transmembrane region" description="Helical" evidence="1">
    <location>
        <begin position="38"/>
        <end position="61"/>
    </location>
</feature>
<evidence type="ECO:0000256" key="1">
    <source>
        <dbReference type="SAM" id="Phobius"/>
    </source>
</evidence>
<keyword evidence="1" id="KW-0812">Transmembrane</keyword>
<dbReference type="SUPFAM" id="SSF81321">
    <property type="entry name" value="Family A G protein-coupled receptor-like"/>
    <property type="match status" value="1"/>
</dbReference>
<name>A0AAF5I203_STRER</name>
<dbReference type="Gene3D" id="1.20.1070.10">
    <property type="entry name" value="Rhodopsin 7-helix transmembrane proteins"/>
    <property type="match status" value="1"/>
</dbReference>
<dbReference type="Proteomes" id="UP000035681">
    <property type="component" value="Unplaced"/>
</dbReference>
<evidence type="ECO:0000313" key="4">
    <source>
        <dbReference type="WBParaSite" id="TCONS_00010874.p1"/>
    </source>
</evidence>
<keyword evidence="3" id="KW-1185">Reference proteome</keyword>
<feature type="transmembrane region" description="Helical" evidence="1">
    <location>
        <begin position="161"/>
        <end position="184"/>
    </location>
</feature>
<organism evidence="3 4">
    <name type="scientific">Strongyloides stercoralis</name>
    <name type="common">Threadworm</name>
    <dbReference type="NCBI Taxonomy" id="6248"/>
    <lineage>
        <taxon>Eukaryota</taxon>
        <taxon>Metazoa</taxon>
        <taxon>Ecdysozoa</taxon>
        <taxon>Nematoda</taxon>
        <taxon>Chromadorea</taxon>
        <taxon>Rhabditida</taxon>
        <taxon>Tylenchina</taxon>
        <taxon>Panagrolaimomorpha</taxon>
        <taxon>Strongyloidoidea</taxon>
        <taxon>Strongyloididae</taxon>
        <taxon>Strongyloides</taxon>
    </lineage>
</organism>
<feature type="transmembrane region" description="Helical" evidence="1">
    <location>
        <begin position="81"/>
        <end position="104"/>
    </location>
</feature>
<dbReference type="AlphaFoldDB" id="A0AAF5I203"/>
<dbReference type="WBParaSite" id="TCONS_00010874.p1">
    <property type="protein sequence ID" value="TCONS_00010874.p1"/>
    <property type="gene ID" value="XLOC_004650"/>
</dbReference>
<reference evidence="4" key="1">
    <citation type="submission" date="2024-02" db="UniProtKB">
        <authorList>
            <consortium name="WormBaseParasite"/>
        </authorList>
    </citation>
    <scope>IDENTIFICATION</scope>
</reference>
<keyword evidence="1" id="KW-0472">Membrane</keyword>
<sequence length="213" mass="25667">MLVCNIFTTTFVISLNRFVCVKFPTKYKILFSYDRVKIIIIIIFCISLFFEFICAFYKSQFFYDEASKTVYSLHHATGFNFWIRILFNITMILMVFISLIFNIIDAYHLTNVKILENSKKMKTYWFPIYTFFLFITSTLIEICFILRFISNIANNSKLCIVSFNLLYFIRDVSVFGDFYFFLLFNTDIRREIRTYCKKIFLKKKNHTTVILFQ</sequence>
<evidence type="ECO:0000313" key="3">
    <source>
        <dbReference type="Proteomes" id="UP000035681"/>
    </source>
</evidence>
<evidence type="ECO:0000259" key="2">
    <source>
        <dbReference type="Pfam" id="PF10328"/>
    </source>
</evidence>
<feature type="transmembrane region" description="Helical" evidence="1">
    <location>
        <begin position="124"/>
        <end position="149"/>
    </location>
</feature>
<dbReference type="Pfam" id="PF10328">
    <property type="entry name" value="7TM_GPCR_Srx"/>
    <property type="match status" value="1"/>
</dbReference>
<feature type="domain" description="7TM GPCR serpentine receptor class x (Srx)" evidence="2">
    <location>
        <begin position="9"/>
        <end position="120"/>
    </location>
</feature>
<accession>A0AAF5I203</accession>
<dbReference type="InterPro" id="IPR019430">
    <property type="entry name" value="7TM_GPCR_serpentine_rcpt_Srx"/>
</dbReference>
<protein>
    <recommendedName>
        <fullName evidence="2">7TM GPCR serpentine receptor class x (Srx) domain-containing protein</fullName>
    </recommendedName>
</protein>